<proteinExistence type="predicted"/>
<feature type="signal peptide" evidence="1">
    <location>
        <begin position="1"/>
        <end position="19"/>
    </location>
</feature>
<dbReference type="Proteomes" id="UP001177023">
    <property type="component" value="Unassembled WGS sequence"/>
</dbReference>
<feature type="non-terminal residue" evidence="2">
    <location>
        <position position="1"/>
    </location>
</feature>
<evidence type="ECO:0000313" key="2">
    <source>
        <dbReference type="EMBL" id="CAJ0587429.1"/>
    </source>
</evidence>
<evidence type="ECO:0000313" key="3">
    <source>
        <dbReference type="Proteomes" id="UP001177023"/>
    </source>
</evidence>
<dbReference type="EMBL" id="CATQJA010002710">
    <property type="protein sequence ID" value="CAJ0587429.1"/>
    <property type="molecule type" value="Genomic_DNA"/>
</dbReference>
<evidence type="ECO:0000256" key="1">
    <source>
        <dbReference type="SAM" id="SignalP"/>
    </source>
</evidence>
<reference evidence="2" key="1">
    <citation type="submission" date="2023-06" db="EMBL/GenBank/DDBJ databases">
        <authorList>
            <person name="Delattre M."/>
        </authorList>
    </citation>
    <scope>NUCLEOTIDE SEQUENCE</scope>
    <source>
        <strain evidence="2">AF72</strain>
    </source>
</reference>
<organism evidence="2 3">
    <name type="scientific">Mesorhabditis spiculigera</name>
    <dbReference type="NCBI Taxonomy" id="96644"/>
    <lineage>
        <taxon>Eukaryota</taxon>
        <taxon>Metazoa</taxon>
        <taxon>Ecdysozoa</taxon>
        <taxon>Nematoda</taxon>
        <taxon>Chromadorea</taxon>
        <taxon>Rhabditida</taxon>
        <taxon>Rhabditina</taxon>
        <taxon>Rhabditomorpha</taxon>
        <taxon>Rhabditoidea</taxon>
        <taxon>Rhabditidae</taxon>
        <taxon>Mesorhabditinae</taxon>
        <taxon>Mesorhabditis</taxon>
    </lineage>
</organism>
<feature type="chain" id="PRO_5041335880" evidence="1">
    <location>
        <begin position="20"/>
        <end position="115"/>
    </location>
</feature>
<dbReference type="AlphaFoldDB" id="A0AA36DJW0"/>
<keyword evidence="1" id="KW-0732">Signal</keyword>
<keyword evidence="3" id="KW-1185">Reference proteome</keyword>
<comment type="caution">
    <text evidence="2">The sequence shown here is derived from an EMBL/GenBank/DDBJ whole genome shotgun (WGS) entry which is preliminary data.</text>
</comment>
<accession>A0AA36DJW0</accession>
<gene>
    <name evidence="2" type="ORF">MSPICULIGERA_LOCUS25397</name>
</gene>
<protein>
    <submittedName>
        <fullName evidence="2">Uncharacterized protein</fullName>
    </submittedName>
</protein>
<name>A0AA36DJW0_9BILA</name>
<sequence length="115" mass="12704">MQRFLTFTVLAAIYTAVQARAPFLHDSGFQCDAETHKKYCPKKSYCQQFEVGGEPVCNVESYPDGCKGDCIGSGCDWGERCQYKAGNPCPKCGRVCVAECKRQLASLAEFVDNMP</sequence>